<dbReference type="EMBL" id="CP031223">
    <property type="protein sequence ID" value="QFF97568.1"/>
    <property type="molecule type" value="Genomic_DNA"/>
</dbReference>
<sequence>MDSLEKVIYYVVQIGERYYKHTDGIATYTEDEEQAYAFTNLADVKEKAIEIQGTVHKREVSYKELQELSEQHEEEYMQLPVEEKEAIETFCQYLIDIKDDKGKVLI</sequence>
<name>A0A5J6SIE2_9BACI</name>
<protein>
    <submittedName>
        <fullName evidence="1">Uncharacterized protein</fullName>
    </submittedName>
</protein>
<evidence type="ECO:0000313" key="1">
    <source>
        <dbReference type="EMBL" id="QFF97568.1"/>
    </source>
</evidence>
<dbReference type="RefSeq" id="WP_151698516.1">
    <property type="nucleotide sequence ID" value="NZ_CP031223.1"/>
</dbReference>
<gene>
    <name evidence="1" type="ORF">PB01_01360</name>
</gene>
<reference evidence="1 2" key="1">
    <citation type="submission" date="2018-07" db="EMBL/GenBank/DDBJ databases">
        <title>Complete genome sequence of Psychrobacillus sp. PB01, isolated from iceberg, and comparative genome analysis of Psychrobacillus strains.</title>
        <authorList>
            <person name="Lee P.C."/>
        </authorList>
    </citation>
    <scope>NUCLEOTIDE SEQUENCE [LARGE SCALE GENOMIC DNA]</scope>
    <source>
        <strain evidence="1 2">PB01</strain>
    </source>
</reference>
<proteinExistence type="predicted"/>
<evidence type="ECO:0000313" key="2">
    <source>
        <dbReference type="Proteomes" id="UP000325517"/>
    </source>
</evidence>
<organism evidence="1 2">
    <name type="scientific">Psychrobacillus glaciei</name>
    <dbReference type="NCBI Taxonomy" id="2283160"/>
    <lineage>
        <taxon>Bacteria</taxon>
        <taxon>Bacillati</taxon>
        <taxon>Bacillota</taxon>
        <taxon>Bacilli</taxon>
        <taxon>Bacillales</taxon>
        <taxon>Bacillaceae</taxon>
        <taxon>Psychrobacillus</taxon>
    </lineage>
</organism>
<dbReference type="AlphaFoldDB" id="A0A5J6SIE2"/>
<dbReference type="KEGG" id="psyo:PB01_01360"/>
<dbReference type="Proteomes" id="UP000325517">
    <property type="component" value="Chromosome"/>
</dbReference>
<keyword evidence="2" id="KW-1185">Reference proteome</keyword>
<accession>A0A5J6SIE2</accession>
<dbReference type="OrthoDB" id="2735228at2"/>